<evidence type="ECO:0000256" key="2">
    <source>
        <dbReference type="SAM" id="MobiDB-lite"/>
    </source>
</evidence>
<evidence type="ECO:0000313" key="3">
    <source>
        <dbReference type="EMBL" id="GMI41441.1"/>
    </source>
</evidence>
<proteinExistence type="inferred from homology"/>
<comment type="caution">
    <text evidence="3">The sequence shown here is derived from an EMBL/GenBank/DDBJ whole genome shotgun (WGS) entry which is preliminary data.</text>
</comment>
<reference evidence="3 4" key="1">
    <citation type="journal article" date="2023" name="Commun. Biol.">
        <title>Genome analysis of Parmales, the sister group of diatoms, reveals the evolutionary specialization of diatoms from phago-mixotrophs to photoautotrophs.</title>
        <authorList>
            <person name="Ban H."/>
            <person name="Sato S."/>
            <person name="Yoshikawa S."/>
            <person name="Yamada K."/>
            <person name="Nakamura Y."/>
            <person name="Ichinomiya M."/>
            <person name="Sato N."/>
            <person name="Blanc-Mathieu R."/>
            <person name="Endo H."/>
            <person name="Kuwata A."/>
            <person name="Ogata H."/>
        </authorList>
    </citation>
    <scope>NUCLEOTIDE SEQUENCE [LARGE SCALE GENOMIC DNA]</scope>
</reference>
<dbReference type="Gene3D" id="3.40.50.1820">
    <property type="entry name" value="alpha/beta hydrolase"/>
    <property type="match status" value="1"/>
</dbReference>
<dbReference type="Pfam" id="PF03096">
    <property type="entry name" value="Ndr"/>
    <property type="match status" value="1"/>
</dbReference>
<name>A0ABQ6N5H8_9STRA</name>
<protein>
    <submittedName>
        <fullName evidence="3">Uncharacterized protein</fullName>
    </submittedName>
</protein>
<gene>
    <name evidence="3" type="ORF">TeGR_g8555</name>
</gene>
<keyword evidence="4" id="KW-1185">Reference proteome</keyword>
<dbReference type="EMBL" id="BRYB01001001">
    <property type="protein sequence ID" value="GMI41441.1"/>
    <property type="molecule type" value="Genomic_DNA"/>
</dbReference>
<feature type="compositionally biased region" description="Basic and acidic residues" evidence="2">
    <location>
        <begin position="159"/>
        <end position="173"/>
    </location>
</feature>
<dbReference type="Proteomes" id="UP001165060">
    <property type="component" value="Unassembled WGS sequence"/>
</dbReference>
<evidence type="ECO:0000256" key="1">
    <source>
        <dbReference type="ARBA" id="ARBA00005598"/>
    </source>
</evidence>
<sequence>MPNPLLPPSPYSGLLFLPSDPNLSWYNWCMQLFFEGDGVLTITCACVLLVVVYRLSGSPLDTSAEYAQVDREGLWADHNERFQPKNKRWLKDGPAGAKAWSGTGADAAIRKGAVLGETLPMPASRAEAMIATYETSDTVLASDLPGSKHGKGQGSAVMKDGRDQEASRQEGSRRGLQHALRNHSPPVKQLVAGGLCVARVGDPDGCTVQIVTVHDAATTYRSGLLQLSVEMVALATAAAADEGAPSQPLPCFYHVCLPGHDLPPGAELPPPPASFSMPALASLVAGCVAELPLTRYVLLGEGAGGNLCVRAASEDRQRDLDKKNSLDKSVRSGGLLVGLALINTEFDGPTIGDGINAALGGWFLRRGWLSSALARFGVQGWVAESAGYLADYNGMDLECVEKYARAYMTPEDRGQLQPVRTSVLRNLPNLVMVGEGCQKAKEKAVRVCAQLDQVRGSGIVGLGGSQFMDMSYAAGGGCVLKDKMRREKVIDALKLFVEAA</sequence>
<dbReference type="InterPro" id="IPR004142">
    <property type="entry name" value="NDRG"/>
</dbReference>
<organism evidence="3 4">
    <name type="scientific">Tetraparma gracilis</name>
    <dbReference type="NCBI Taxonomy" id="2962635"/>
    <lineage>
        <taxon>Eukaryota</taxon>
        <taxon>Sar</taxon>
        <taxon>Stramenopiles</taxon>
        <taxon>Ochrophyta</taxon>
        <taxon>Bolidophyceae</taxon>
        <taxon>Parmales</taxon>
        <taxon>Triparmaceae</taxon>
        <taxon>Tetraparma</taxon>
    </lineage>
</organism>
<comment type="similarity">
    <text evidence="1">Belongs to the NDRG family.</text>
</comment>
<accession>A0ABQ6N5H8</accession>
<feature type="region of interest" description="Disordered" evidence="2">
    <location>
        <begin position="141"/>
        <end position="176"/>
    </location>
</feature>
<evidence type="ECO:0000313" key="4">
    <source>
        <dbReference type="Proteomes" id="UP001165060"/>
    </source>
</evidence>
<dbReference type="SUPFAM" id="SSF53474">
    <property type="entry name" value="alpha/beta-Hydrolases"/>
    <property type="match status" value="1"/>
</dbReference>
<dbReference type="InterPro" id="IPR029058">
    <property type="entry name" value="AB_hydrolase_fold"/>
</dbReference>